<name>A0A9D1V3X9_9FIRM</name>
<reference evidence="2" key="2">
    <citation type="submission" date="2021-04" db="EMBL/GenBank/DDBJ databases">
        <authorList>
            <person name="Gilroy R."/>
        </authorList>
    </citation>
    <scope>NUCLEOTIDE SEQUENCE</scope>
    <source>
        <strain evidence="2">2239</strain>
    </source>
</reference>
<dbReference type="EMBL" id="DXFW01000013">
    <property type="protein sequence ID" value="HIX05493.1"/>
    <property type="molecule type" value="Genomic_DNA"/>
</dbReference>
<keyword evidence="1" id="KW-0472">Membrane</keyword>
<reference evidence="2" key="1">
    <citation type="journal article" date="2021" name="PeerJ">
        <title>Extensive microbial diversity within the chicken gut microbiome revealed by metagenomics and culture.</title>
        <authorList>
            <person name="Gilroy R."/>
            <person name="Ravi A."/>
            <person name="Getino M."/>
            <person name="Pursley I."/>
            <person name="Horton D.L."/>
            <person name="Alikhan N.F."/>
            <person name="Baker D."/>
            <person name="Gharbi K."/>
            <person name="Hall N."/>
            <person name="Watson M."/>
            <person name="Adriaenssens E.M."/>
            <person name="Foster-Nyarko E."/>
            <person name="Jarju S."/>
            <person name="Secka A."/>
            <person name="Antonio M."/>
            <person name="Oren A."/>
            <person name="Chaudhuri R.R."/>
            <person name="La Ragione R."/>
            <person name="Hildebrand F."/>
            <person name="Pallen M.J."/>
        </authorList>
    </citation>
    <scope>NUCLEOTIDE SEQUENCE</scope>
    <source>
        <strain evidence="2">2239</strain>
    </source>
</reference>
<feature type="transmembrane region" description="Helical" evidence="1">
    <location>
        <begin position="40"/>
        <end position="59"/>
    </location>
</feature>
<evidence type="ECO:0000256" key="1">
    <source>
        <dbReference type="SAM" id="Phobius"/>
    </source>
</evidence>
<protein>
    <submittedName>
        <fullName evidence="2">Uncharacterized protein</fullName>
    </submittedName>
</protein>
<proteinExistence type="predicted"/>
<gene>
    <name evidence="2" type="ORF">H9865_05235</name>
</gene>
<comment type="caution">
    <text evidence="2">The sequence shown here is derived from an EMBL/GenBank/DDBJ whole genome shotgun (WGS) entry which is preliminary data.</text>
</comment>
<sequence>MFTWENFFLILFGLFLLGTILLDVAMVVSLVRVGDERRQLIVWKAGAFTLLITVLTQVFDVVEAVVLAKKLQSNPFIDLSVTAVTYFVVLLVLKKRYGDFERGK</sequence>
<feature type="transmembrane region" description="Helical" evidence="1">
    <location>
        <begin position="6"/>
        <end position="28"/>
    </location>
</feature>
<accession>A0A9D1V3X9</accession>
<keyword evidence="1" id="KW-0812">Transmembrane</keyword>
<keyword evidence="1" id="KW-1133">Transmembrane helix</keyword>
<evidence type="ECO:0000313" key="2">
    <source>
        <dbReference type="EMBL" id="HIX05493.1"/>
    </source>
</evidence>
<feature type="transmembrane region" description="Helical" evidence="1">
    <location>
        <begin position="71"/>
        <end position="93"/>
    </location>
</feature>
<evidence type="ECO:0000313" key="3">
    <source>
        <dbReference type="Proteomes" id="UP000824193"/>
    </source>
</evidence>
<organism evidence="2 3">
    <name type="scientific">Candidatus Allofournierella pullicola</name>
    <dbReference type="NCBI Taxonomy" id="2838596"/>
    <lineage>
        <taxon>Bacteria</taxon>
        <taxon>Bacillati</taxon>
        <taxon>Bacillota</taxon>
        <taxon>Clostridia</taxon>
        <taxon>Eubacteriales</taxon>
        <taxon>Oscillospiraceae</taxon>
        <taxon>Allofournierella</taxon>
    </lineage>
</organism>
<dbReference type="AlphaFoldDB" id="A0A9D1V3X9"/>
<dbReference type="Proteomes" id="UP000824193">
    <property type="component" value="Unassembled WGS sequence"/>
</dbReference>